<dbReference type="GO" id="GO:0006777">
    <property type="term" value="P:Mo-molybdopterin cofactor biosynthetic process"/>
    <property type="evidence" value="ECO:0007669"/>
    <property type="project" value="UniProtKB-KW"/>
</dbReference>
<evidence type="ECO:0000256" key="2">
    <source>
        <dbReference type="ARBA" id="ARBA00023150"/>
    </source>
</evidence>
<dbReference type="Gene3D" id="3.90.105.10">
    <property type="entry name" value="Molybdopterin biosynthesis moea protein, domain 2"/>
    <property type="match status" value="1"/>
</dbReference>
<dbReference type="InterPro" id="IPR005111">
    <property type="entry name" value="MoeA_C_domain_IV"/>
</dbReference>
<dbReference type="GO" id="GO:0005829">
    <property type="term" value="C:cytosol"/>
    <property type="evidence" value="ECO:0007669"/>
    <property type="project" value="TreeGrafter"/>
</dbReference>
<dbReference type="UniPathway" id="UPA00344"/>
<dbReference type="AlphaFoldDB" id="A0A3B0UDK5"/>
<dbReference type="InterPro" id="IPR036425">
    <property type="entry name" value="MoaB/Mog-like_dom_sf"/>
</dbReference>
<organism evidence="4">
    <name type="scientific">hydrothermal vent metagenome</name>
    <dbReference type="NCBI Taxonomy" id="652676"/>
    <lineage>
        <taxon>unclassified sequences</taxon>
        <taxon>metagenomes</taxon>
        <taxon>ecological metagenomes</taxon>
    </lineage>
</organism>
<evidence type="ECO:0000259" key="3">
    <source>
        <dbReference type="SMART" id="SM00852"/>
    </source>
</evidence>
<dbReference type="InterPro" id="IPR038987">
    <property type="entry name" value="MoeA-like"/>
</dbReference>
<dbReference type="Gene3D" id="2.40.340.10">
    <property type="entry name" value="MoeA, C-terminal, domain IV"/>
    <property type="match status" value="1"/>
</dbReference>
<dbReference type="SUPFAM" id="SSF63882">
    <property type="entry name" value="MoeA N-terminal region -like"/>
    <property type="match status" value="1"/>
</dbReference>
<dbReference type="Pfam" id="PF00994">
    <property type="entry name" value="MoCF_biosynth"/>
    <property type="match status" value="1"/>
</dbReference>
<dbReference type="NCBIfam" id="TIGR00177">
    <property type="entry name" value="molyb_syn"/>
    <property type="match status" value="1"/>
</dbReference>
<dbReference type="InterPro" id="IPR001453">
    <property type="entry name" value="MoaB/Mog_dom"/>
</dbReference>
<gene>
    <name evidence="4" type="ORF">MNBD_BACTEROID01-2758</name>
</gene>
<feature type="domain" description="MoaB/Mog" evidence="3">
    <location>
        <begin position="172"/>
        <end position="318"/>
    </location>
</feature>
<dbReference type="Gene3D" id="3.40.980.10">
    <property type="entry name" value="MoaB/Mog-like domain"/>
    <property type="match status" value="1"/>
</dbReference>
<comment type="pathway">
    <text evidence="1">Cofactor biosynthesis; molybdopterin biosynthesis.</text>
</comment>
<accession>A0A3B0UDK5</accession>
<dbReference type="CDD" id="cd00887">
    <property type="entry name" value="MoeA"/>
    <property type="match status" value="1"/>
</dbReference>
<dbReference type="NCBIfam" id="NF045515">
    <property type="entry name" value="Glp_gephyrin"/>
    <property type="match status" value="1"/>
</dbReference>
<evidence type="ECO:0000313" key="4">
    <source>
        <dbReference type="EMBL" id="VAW23417.1"/>
    </source>
</evidence>
<sequence length="399" mass="43358">MISLEQALNIASEYAKPIGIEAVYFSNSLGRVLAEDVYSDVDMPPFNKSAMDGYACRREDLNNELKVLEVIPAGSPPTLPVTKNSCSKIMTGAEVPRGADTVIMVEHTEETGPGTIRFTGTKTSSNICLVGEDLQKGSQVLTKGTLIEPQHIAMLAAVGCFKPMAYKQPTVGIISTGSELIEPDKKPTPSKIRNSNGHQLVAQVSKIGLPVNYLGIVEDDAEATLEAIRKSTSENEVTLISGGVSIGDFDYVPRAIEQAGFKILFNKMSVKPGKHTTLAVSKGTGATTGNKKYIIGLPGNPVSSFIQFEIFAKPFLNKLRGLDKDGITCPLEMAHDFERRKTDRDEFLPVTLNKENRVELVQYNGSAHIHAYHNAFGFISIEKNKKGITKGEAVYVRPI</sequence>
<dbReference type="InterPro" id="IPR036135">
    <property type="entry name" value="MoeA_linker/N_sf"/>
</dbReference>
<proteinExistence type="predicted"/>
<dbReference type="PANTHER" id="PTHR10192:SF5">
    <property type="entry name" value="GEPHYRIN"/>
    <property type="match status" value="1"/>
</dbReference>
<keyword evidence="2" id="KW-0501">Molybdenum cofactor biosynthesis</keyword>
<keyword evidence="4" id="KW-0808">Transferase</keyword>
<dbReference type="InterPro" id="IPR036688">
    <property type="entry name" value="MoeA_C_domain_IV_sf"/>
</dbReference>
<reference evidence="4" key="1">
    <citation type="submission" date="2018-06" db="EMBL/GenBank/DDBJ databases">
        <authorList>
            <person name="Zhirakovskaya E."/>
        </authorList>
    </citation>
    <scope>NUCLEOTIDE SEQUENCE</scope>
</reference>
<name>A0A3B0UDK5_9ZZZZ</name>
<dbReference type="SUPFAM" id="SSF63867">
    <property type="entry name" value="MoeA C-terminal domain-like"/>
    <property type="match status" value="1"/>
</dbReference>
<dbReference type="FunFam" id="2.170.190.11:FF:000001">
    <property type="entry name" value="Molybdopterin molybdenumtransferase"/>
    <property type="match status" value="1"/>
</dbReference>
<evidence type="ECO:0000256" key="1">
    <source>
        <dbReference type="ARBA" id="ARBA00005046"/>
    </source>
</evidence>
<dbReference type="GO" id="GO:0061599">
    <property type="term" value="F:molybdopterin molybdotransferase activity"/>
    <property type="evidence" value="ECO:0007669"/>
    <property type="project" value="UniProtKB-EC"/>
</dbReference>
<dbReference type="EMBL" id="UOEP01000194">
    <property type="protein sequence ID" value="VAW23417.1"/>
    <property type="molecule type" value="Genomic_DNA"/>
</dbReference>
<protein>
    <submittedName>
        <fullName evidence="4">Molybdopterin molybdenumtransferase</fullName>
        <ecNumber evidence="4">2.10.1.1</ecNumber>
    </submittedName>
</protein>
<dbReference type="Gene3D" id="2.170.190.11">
    <property type="entry name" value="Molybdopterin biosynthesis moea protein, domain 3"/>
    <property type="match status" value="1"/>
</dbReference>
<dbReference type="PANTHER" id="PTHR10192">
    <property type="entry name" value="MOLYBDOPTERIN BIOSYNTHESIS PROTEIN"/>
    <property type="match status" value="1"/>
</dbReference>
<dbReference type="Pfam" id="PF03454">
    <property type="entry name" value="MoeA_C"/>
    <property type="match status" value="1"/>
</dbReference>
<dbReference type="SMART" id="SM00852">
    <property type="entry name" value="MoCF_biosynth"/>
    <property type="match status" value="1"/>
</dbReference>
<dbReference type="EC" id="2.10.1.1" evidence="4"/>
<dbReference type="Pfam" id="PF03453">
    <property type="entry name" value="MoeA_N"/>
    <property type="match status" value="1"/>
</dbReference>
<dbReference type="SUPFAM" id="SSF53218">
    <property type="entry name" value="Molybdenum cofactor biosynthesis proteins"/>
    <property type="match status" value="1"/>
</dbReference>
<dbReference type="InterPro" id="IPR005110">
    <property type="entry name" value="MoeA_linker/N"/>
</dbReference>